<proteinExistence type="predicted"/>
<dbReference type="RefSeq" id="WP_093345255.1">
    <property type="nucleotide sequence ID" value="NZ_FOUY01000018.1"/>
</dbReference>
<reference evidence="1 2" key="1">
    <citation type="submission" date="2016-10" db="EMBL/GenBank/DDBJ databases">
        <authorList>
            <person name="de Groot N.N."/>
        </authorList>
    </citation>
    <scope>NUCLEOTIDE SEQUENCE [LARGE SCALE GENOMIC DNA]</scope>
    <source>
        <strain evidence="1 2">CGMCC 4.1877</strain>
    </source>
</reference>
<gene>
    <name evidence="1" type="ORF">SAMN05216207_1018119</name>
</gene>
<sequence>MHAYQRPAVEDGVFRDATGAVITYGDRWGAPGPPEDAYSVTTHPERFRPLHTVADALVTHLVTSYDVEVSSGATVPGDTPGGPEIARATELRPRDARAAPMTIAHTAFPGVVVHAGVLLDATYPACGCDACDDTWQEQADDLEWLVGAVVAGRFREWVTRRNGRTWVGHSLGADGGRTSSGESVADTLPADRLRAATAVLGNSHPGWAAWPTRRGSP</sequence>
<dbReference type="Proteomes" id="UP000199614">
    <property type="component" value="Unassembled WGS sequence"/>
</dbReference>
<organism evidence="1 2">
    <name type="scientific">Pseudonocardia ammonioxydans</name>
    <dbReference type="NCBI Taxonomy" id="260086"/>
    <lineage>
        <taxon>Bacteria</taxon>
        <taxon>Bacillati</taxon>
        <taxon>Actinomycetota</taxon>
        <taxon>Actinomycetes</taxon>
        <taxon>Pseudonocardiales</taxon>
        <taxon>Pseudonocardiaceae</taxon>
        <taxon>Pseudonocardia</taxon>
    </lineage>
</organism>
<dbReference type="OrthoDB" id="3290597at2"/>
<evidence type="ECO:0000313" key="1">
    <source>
        <dbReference type="EMBL" id="SFN65448.1"/>
    </source>
</evidence>
<dbReference type="Pfam" id="PF19736">
    <property type="entry name" value="DUF6226"/>
    <property type="match status" value="1"/>
</dbReference>
<name>A0A1I5ASK3_PSUAM</name>
<accession>A0A1I5ASK3</accession>
<dbReference type="STRING" id="260086.SAMN05216207_1018119"/>
<dbReference type="InterPro" id="IPR045773">
    <property type="entry name" value="DUF6226"/>
</dbReference>
<keyword evidence="2" id="KW-1185">Reference proteome</keyword>
<evidence type="ECO:0000313" key="2">
    <source>
        <dbReference type="Proteomes" id="UP000199614"/>
    </source>
</evidence>
<protein>
    <submittedName>
        <fullName evidence="1">Uncharacterized protein</fullName>
    </submittedName>
</protein>
<dbReference type="AlphaFoldDB" id="A0A1I5ASK3"/>
<dbReference type="EMBL" id="FOUY01000018">
    <property type="protein sequence ID" value="SFN65448.1"/>
    <property type="molecule type" value="Genomic_DNA"/>
</dbReference>